<accession>A0A9X1HMM0</accession>
<proteinExistence type="predicted"/>
<dbReference type="Pfam" id="PF19578">
    <property type="entry name" value="DUF6090"/>
    <property type="match status" value="1"/>
</dbReference>
<protein>
    <submittedName>
        <fullName evidence="2">Uncharacterized protein</fullName>
    </submittedName>
</protein>
<dbReference type="AlphaFoldDB" id="A0A9X1HMM0"/>
<comment type="caution">
    <text evidence="2">The sequence shown here is derived from an EMBL/GenBank/DDBJ whole genome shotgun (WGS) entry which is preliminary data.</text>
</comment>
<dbReference type="RefSeq" id="WP_225697759.1">
    <property type="nucleotide sequence ID" value="NZ_JAIXNE010000002.1"/>
</dbReference>
<dbReference type="EMBL" id="JAIXNE010000003">
    <property type="protein sequence ID" value="MCA6075823.1"/>
    <property type="molecule type" value="Genomic_DNA"/>
</dbReference>
<gene>
    <name evidence="2" type="ORF">LDX50_07180</name>
    <name evidence="3" type="ORF">LDX50_13150</name>
    <name evidence="4" type="ORF">LDX50_18870</name>
</gene>
<evidence type="ECO:0000313" key="4">
    <source>
        <dbReference type="EMBL" id="MCA6076951.1"/>
    </source>
</evidence>
<sequence length="272" mass="31845">MITLFRKIRRKLLTQNSFTRYILYASGEIVLVVIGILIALQINSWNQQRKDRQQEQIILNQLHQEFMSNLDQLDEKIGIRKSIIHSSLRLYDYIDHPELRSTDSIYSHVSTLGIAPTFDPIINDLIGSGKLQLLQNQELKERLSLWTSEIIQLTEEEQNWLRFRDDHFMQFVILNFNVRNIDIYRWNNNSISAFLLDRNDSLGIKATPSQHADNLFAILDIPVFENLVARGKLLNEIANLQSYALRKRIVEIISLIEKEMNTKPEPLKTDNE</sequence>
<evidence type="ECO:0000256" key="1">
    <source>
        <dbReference type="SAM" id="Phobius"/>
    </source>
</evidence>
<dbReference type="Proteomes" id="UP001139409">
    <property type="component" value="Unassembled WGS sequence"/>
</dbReference>
<keyword evidence="5" id="KW-1185">Reference proteome</keyword>
<evidence type="ECO:0000313" key="5">
    <source>
        <dbReference type="Proteomes" id="UP001139409"/>
    </source>
</evidence>
<reference evidence="2" key="1">
    <citation type="submission" date="2021-09" db="EMBL/GenBank/DDBJ databases">
        <title>Fulvivirga sp. isolated from coastal sediment.</title>
        <authorList>
            <person name="Yu H."/>
        </authorList>
    </citation>
    <scope>NUCLEOTIDE SEQUENCE</scope>
    <source>
        <strain evidence="2">1062</strain>
    </source>
</reference>
<evidence type="ECO:0000313" key="2">
    <source>
        <dbReference type="EMBL" id="MCA6074646.1"/>
    </source>
</evidence>
<dbReference type="EMBL" id="JAIXNE010000004">
    <property type="protein sequence ID" value="MCA6076951.1"/>
    <property type="molecule type" value="Genomic_DNA"/>
</dbReference>
<keyword evidence="1" id="KW-0472">Membrane</keyword>
<name>A0A9X1HMM0_9BACT</name>
<feature type="transmembrane region" description="Helical" evidence="1">
    <location>
        <begin position="21"/>
        <end position="42"/>
    </location>
</feature>
<organism evidence="2 5">
    <name type="scientific">Fulvivirga sedimenti</name>
    <dbReference type="NCBI Taxonomy" id="2879465"/>
    <lineage>
        <taxon>Bacteria</taxon>
        <taxon>Pseudomonadati</taxon>
        <taxon>Bacteroidota</taxon>
        <taxon>Cytophagia</taxon>
        <taxon>Cytophagales</taxon>
        <taxon>Fulvivirgaceae</taxon>
        <taxon>Fulvivirga</taxon>
    </lineage>
</organism>
<keyword evidence="1" id="KW-0812">Transmembrane</keyword>
<keyword evidence="1" id="KW-1133">Transmembrane helix</keyword>
<dbReference type="InterPro" id="IPR045749">
    <property type="entry name" value="DUF6090"/>
</dbReference>
<dbReference type="EMBL" id="JAIXNE010000002">
    <property type="protein sequence ID" value="MCA6074646.1"/>
    <property type="molecule type" value="Genomic_DNA"/>
</dbReference>
<evidence type="ECO:0000313" key="3">
    <source>
        <dbReference type="EMBL" id="MCA6075823.1"/>
    </source>
</evidence>